<proteinExistence type="predicted"/>
<dbReference type="EMBL" id="HG994363">
    <property type="protein sequence ID" value="CAF2044366.1"/>
    <property type="molecule type" value="Genomic_DNA"/>
</dbReference>
<organism evidence="1">
    <name type="scientific">Brassica napus</name>
    <name type="common">Rape</name>
    <dbReference type="NCBI Taxonomy" id="3708"/>
    <lineage>
        <taxon>Eukaryota</taxon>
        <taxon>Viridiplantae</taxon>
        <taxon>Streptophyta</taxon>
        <taxon>Embryophyta</taxon>
        <taxon>Tracheophyta</taxon>
        <taxon>Spermatophyta</taxon>
        <taxon>Magnoliopsida</taxon>
        <taxon>eudicotyledons</taxon>
        <taxon>Gunneridae</taxon>
        <taxon>Pentapetalae</taxon>
        <taxon>rosids</taxon>
        <taxon>malvids</taxon>
        <taxon>Brassicales</taxon>
        <taxon>Brassicaceae</taxon>
        <taxon>Brassiceae</taxon>
        <taxon>Brassica</taxon>
    </lineage>
</organism>
<accession>A0A816P759</accession>
<protein>
    <submittedName>
        <fullName evidence="1">(rape) hypothetical protein</fullName>
    </submittedName>
</protein>
<sequence length="62" mass="7506">MVIKLRSFNQFWFQIAESLFKFANFAFVLASFLSQSHRELLQVYFFYLDEIKFCAFHSVLIK</sequence>
<gene>
    <name evidence="1" type="ORF">DARMORV10_A09P34580.1</name>
</gene>
<evidence type="ECO:0000313" key="1">
    <source>
        <dbReference type="EMBL" id="CAF2044366.1"/>
    </source>
</evidence>
<reference evidence="1" key="1">
    <citation type="submission" date="2021-01" db="EMBL/GenBank/DDBJ databases">
        <authorList>
            <consortium name="Genoscope - CEA"/>
            <person name="William W."/>
        </authorList>
    </citation>
    <scope>NUCLEOTIDE SEQUENCE</scope>
</reference>
<name>A0A816P759_BRANA</name>
<dbReference type="AlphaFoldDB" id="A0A816P759"/>
<dbReference type="Proteomes" id="UP001295469">
    <property type="component" value="Chromosome A09"/>
</dbReference>